<evidence type="ECO:0000313" key="3">
    <source>
        <dbReference type="EMBL" id="KAF2207437.1"/>
    </source>
</evidence>
<protein>
    <recommendedName>
        <fullName evidence="2">DUF7704 domain-containing protein</fullName>
    </recommendedName>
</protein>
<reference evidence="3" key="1">
    <citation type="journal article" date="2020" name="Stud. Mycol.">
        <title>101 Dothideomycetes genomes: a test case for predicting lifestyles and emergence of pathogens.</title>
        <authorList>
            <person name="Haridas S."/>
            <person name="Albert R."/>
            <person name="Binder M."/>
            <person name="Bloem J."/>
            <person name="Labutti K."/>
            <person name="Salamov A."/>
            <person name="Andreopoulos B."/>
            <person name="Baker S."/>
            <person name="Barry K."/>
            <person name="Bills G."/>
            <person name="Bluhm B."/>
            <person name="Cannon C."/>
            <person name="Castanera R."/>
            <person name="Culley D."/>
            <person name="Daum C."/>
            <person name="Ezra D."/>
            <person name="Gonzalez J."/>
            <person name="Henrissat B."/>
            <person name="Kuo A."/>
            <person name="Liang C."/>
            <person name="Lipzen A."/>
            <person name="Lutzoni F."/>
            <person name="Magnuson J."/>
            <person name="Mondo S."/>
            <person name="Nolan M."/>
            <person name="Ohm R."/>
            <person name="Pangilinan J."/>
            <person name="Park H.-J."/>
            <person name="Ramirez L."/>
            <person name="Alfaro M."/>
            <person name="Sun H."/>
            <person name="Tritt A."/>
            <person name="Yoshinaga Y."/>
            <person name="Zwiers L.-H."/>
            <person name="Turgeon B."/>
            <person name="Goodwin S."/>
            <person name="Spatafora J."/>
            <person name="Crous P."/>
            <person name="Grigoriev I."/>
        </authorList>
    </citation>
    <scope>NUCLEOTIDE SEQUENCE</scope>
    <source>
        <strain evidence="3">SCOH1-5</strain>
    </source>
</reference>
<dbReference type="PANTHER" id="PTHR37019">
    <property type="entry name" value="CHROMOSOME 1, WHOLE GENOME SHOTGUN SEQUENCE"/>
    <property type="match status" value="1"/>
</dbReference>
<dbReference type="PANTHER" id="PTHR37019:SF1">
    <property type="entry name" value="EXPERA DOMAIN-CONTAINING PROTEIN"/>
    <property type="match status" value="1"/>
</dbReference>
<organism evidence="3 4">
    <name type="scientific">Cercospora zeae-maydis SCOH1-5</name>
    <dbReference type="NCBI Taxonomy" id="717836"/>
    <lineage>
        <taxon>Eukaryota</taxon>
        <taxon>Fungi</taxon>
        <taxon>Dikarya</taxon>
        <taxon>Ascomycota</taxon>
        <taxon>Pezizomycotina</taxon>
        <taxon>Dothideomycetes</taxon>
        <taxon>Dothideomycetidae</taxon>
        <taxon>Mycosphaerellales</taxon>
        <taxon>Mycosphaerellaceae</taxon>
        <taxon>Cercospora</taxon>
    </lineage>
</organism>
<evidence type="ECO:0000259" key="2">
    <source>
        <dbReference type="Pfam" id="PF24803"/>
    </source>
</evidence>
<dbReference type="Proteomes" id="UP000799539">
    <property type="component" value="Unassembled WGS sequence"/>
</dbReference>
<dbReference type="AlphaFoldDB" id="A0A6A6F511"/>
<dbReference type="InterPro" id="IPR056121">
    <property type="entry name" value="DUF7704"/>
</dbReference>
<evidence type="ECO:0000256" key="1">
    <source>
        <dbReference type="SAM" id="Phobius"/>
    </source>
</evidence>
<dbReference type="EMBL" id="ML992703">
    <property type="protein sequence ID" value="KAF2207437.1"/>
    <property type="molecule type" value="Genomic_DNA"/>
</dbReference>
<feature type="transmembrane region" description="Helical" evidence="1">
    <location>
        <begin position="83"/>
        <end position="101"/>
    </location>
</feature>
<name>A0A6A6F511_9PEZI</name>
<feature type="domain" description="DUF7704" evidence="2">
    <location>
        <begin position="8"/>
        <end position="141"/>
    </location>
</feature>
<keyword evidence="4" id="KW-1185">Reference proteome</keyword>
<keyword evidence="1" id="KW-0472">Membrane</keyword>
<feature type="transmembrane region" description="Helical" evidence="1">
    <location>
        <begin position="12"/>
        <end position="31"/>
    </location>
</feature>
<sequence>MARTIDPLPLTYALFFLWIEPVSTVVGAYFAHFQQDYYMSMTVPGNTPISTRETIVLSQLANLYLAFTLNEALVLRATRSRKVWNTLLLGLLIADVGHIYACKAAGSELFYSFWKWNAMWFGNLGFVYVGATLRICFLMGIGLPHS</sequence>
<dbReference type="OrthoDB" id="5313995at2759"/>
<accession>A0A6A6F511</accession>
<feature type="transmembrane region" description="Helical" evidence="1">
    <location>
        <begin position="121"/>
        <end position="143"/>
    </location>
</feature>
<dbReference type="Pfam" id="PF24803">
    <property type="entry name" value="DUF7704"/>
    <property type="match status" value="1"/>
</dbReference>
<keyword evidence="1" id="KW-0812">Transmembrane</keyword>
<keyword evidence="1" id="KW-1133">Transmembrane helix</keyword>
<evidence type="ECO:0000313" key="4">
    <source>
        <dbReference type="Proteomes" id="UP000799539"/>
    </source>
</evidence>
<proteinExistence type="predicted"/>
<gene>
    <name evidence="3" type="ORF">CERZMDRAFT_51012</name>
</gene>